<comment type="caution">
    <text evidence="1">The sequence shown here is derived from an EMBL/GenBank/DDBJ whole genome shotgun (WGS) entry which is preliminary data.</text>
</comment>
<protein>
    <submittedName>
        <fullName evidence="1">Uncharacterized protein</fullName>
    </submittedName>
</protein>
<dbReference type="AlphaFoldDB" id="A0A9X4KR56"/>
<dbReference type="RefSeq" id="WP_277530988.1">
    <property type="nucleotide sequence ID" value="NZ_JAPDIA010000003.1"/>
</dbReference>
<name>A0A9X4KR56_9BACL</name>
<evidence type="ECO:0000313" key="2">
    <source>
        <dbReference type="Proteomes" id="UP001153404"/>
    </source>
</evidence>
<evidence type="ECO:0000313" key="1">
    <source>
        <dbReference type="EMBL" id="MDG0809599.1"/>
    </source>
</evidence>
<reference evidence="1" key="1">
    <citation type="submission" date="2022-10" db="EMBL/GenBank/DDBJ databases">
        <title>Comparative genomic analysis of Cohnella hashimotonis sp. nov., isolated from the International Space Station.</title>
        <authorList>
            <person name="Simpson A."/>
            <person name="Venkateswaran K."/>
        </authorList>
    </citation>
    <scope>NUCLEOTIDE SEQUENCE</scope>
    <source>
        <strain evidence="1">DSM 28161</strain>
    </source>
</reference>
<organism evidence="1 2">
    <name type="scientific">Cohnella rhizosphaerae</name>
    <dbReference type="NCBI Taxonomy" id="1457232"/>
    <lineage>
        <taxon>Bacteria</taxon>
        <taxon>Bacillati</taxon>
        <taxon>Bacillota</taxon>
        <taxon>Bacilli</taxon>
        <taxon>Bacillales</taxon>
        <taxon>Paenibacillaceae</taxon>
        <taxon>Cohnella</taxon>
    </lineage>
</organism>
<proteinExistence type="predicted"/>
<accession>A0A9X4KR56</accession>
<gene>
    <name evidence="1" type="ORF">OMP40_09785</name>
</gene>
<keyword evidence="2" id="KW-1185">Reference proteome</keyword>
<sequence length="80" mass="8568">MTDASVAGVIMMTGGEQPGKYASKIVEFEPGRRLWFVLLPEFAATPYIVRALDQKGNIAAEKTLAAPINDTGVLKSGDSR</sequence>
<dbReference type="Proteomes" id="UP001153404">
    <property type="component" value="Unassembled WGS sequence"/>
</dbReference>
<dbReference type="EMBL" id="JAPDIA010000003">
    <property type="protein sequence ID" value="MDG0809599.1"/>
    <property type="molecule type" value="Genomic_DNA"/>
</dbReference>